<evidence type="ECO:0000256" key="1">
    <source>
        <dbReference type="ARBA" id="ARBA00022450"/>
    </source>
</evidence>
<evidence type="ECO:0000259" key="3">
    <source>
        <dbReference type="PROSITE" id="PS50075"/>
    </source>
</evidence>
<keyword evidence="2" id="KW-0597">Phosphoprotein</keyword>
<evidence type="ECO:0000313" key="5">
    <source>
        <dbReference type="Proteomes" id="UP001500124"/>
    </source>
</evidence>
<dbReference type="InterPro" id="IPR006162">
    <property type="entry name" value="Ppantetheine_attach_site"/>
</dbReference>
<dbReference type="PROSITE" id="PS00012">
    <property type="entry name" value="PHOSPHOPANTETHEINE"/>
    <property type="match status" value="1"/>
</dbReference>
<keyword evidence="1" id="KW-0596">Phosphopantetheine</keyword>
<keyword evidence="5" id="KW-1185">Reference proteome</keyword>
<dbReference type="SUPFAM" id="SSF47336">
    <property type="entry name" value="ACP-like"/>
    <property type="match status" value="1"/>
</dbReference>
<evidence type="ECO:0000313" key="4">
    <source>
        <dbReference type="EMBL" id="GAA5078421.1"/>
    </source>
</evidence>
<name>A0ABP9LLL7_9ACTN</name>
<accession>A0ABP9LLL7</accession>
<sequence length="82" mass="9180">MTDDQFENLLRSRLPYLPADEPLPQDAQLARLGLDSMQAMELLFDIEEEAGITVPESDMNAETFATPSSLRAVVEQQLRKTA</sequence>
<dbReference type="Pfam" id="PF00550">
    <property type="entry name" value="PP-binding"/>
    <property type="match status" value="1"/>
</dbReference>
<evidence type="ECO:0000256" key="2">
    <source>
        <dbReference type="ARBA" id="ARBA00022553"/>
    </source>
</evidence>
<dbReference type="EMBL" id="BAABKC010000128">
    <property type="protein sequence ID" value="GAA5078421.1"/>
    <property type="molecule type" value="Genomic_DNA"/>
</dbReference>
<organism evidence="4 5">
    <name type="scientific">Streptomyces similanensis</name>
    <dbReference type="NCBI Taxonomy" id="1274988"/>
    <lineage>
        <taxon>Bacteria</taxon>
        <taxon>Bacillati</taxon>
        <taxon>Actinomycetota</taxon>
        <taxon>Actinomycetes</taxon>
        <taxon>Kitasatosporales</taxon>
        <taxon>Streptomycetaceae</taxon>
        <taxon>Streptomyces</taxon>
    </lineage>
</organism>
<feature type="domain" description="Carrier" evidence="3">
    <location>
        <begin position="1"/>
        <end position="78"/>
    </location>
</feature>
<dbReference type="PROSITE" id="PS50075">
    <property type="entry name" value="CARRIER"/>
    <property type="match status" value="1"/>
</dbReference>
<reference evidence="5" key="1">
    <citation type="journal article" date="2019" name="Int. J. Syst. Evol. Microbiol.">
        <title>The Global Catalogue of Microorganisms (GCM) 10K type strain sequencing project: providing services to taxonomists for standard genome sequencing and annotation.</title>
        <authorList>
            <consortium name="The Broad Institute Genomics Platform"/>
            <consortium name="The Broad Institute Genome Sequencing Center for Infectious Disease"/>
            <person name="Wu L."/>
            <person name="Ma J."/>
        </authorList>
    </citation>
    <scope>NUCLEOTIDE SEQUENCE [LARGE SCALE GENOMIC DNA]</scope>
    <source>
        <strain evidence="5">JCM 18410</strain>
    </source>
</reference>
<dbReference type="InterPro" id="IPR009081">
    <property type="entry name" value="PP-bd_ACP"/>
</dbReference>
<dbReference type="InterPro" id="IPR036736">
    <property type="entry name" value="ACP-like_sf"/>
</dbReference>
<comment type="caution">
    <text evidence="4">The sequence shown here is derived from an EMBL/GenBank/DDBJ whole genome shotgun (WGS) entry which is preliminary data.</text>
</comment>
<dbReference type="Proteomes" id="UP001500124">
    <property type="component" value="Unassembled WGS sequence"/>
</dbReference>
<dbReference type="RefSeq" id="WP_345672063.1">
    <property type="nucleotide sequence ID" value="NZ_BAABKC010000128.1"/>
</dbReference>
<dbReference type="Gene3D" id="1.10.1200.10">
    <property type="entry name" value="ACP-like"/>
    <property type="match status" value="1"/>
</dbReference>
<proteinExistence type="predicted"/>
<gene>
    <name evidence="4" type="ORF">GCM10023336_70080</name>
</gene>
<protein>
    <recommendedName>
        <fullName evidence="3">Carrier domain-containing protein</fullName>
    </recommendedName>
</protein>